<gene>
    <name evidence="3" type="ORF">PG991_003351</name>
</gene>
<keyword evidence="4" id="KW-1185">Reference proteome</keyword>
<evidence type="ECO:0000256" key="1">
    <source>
        <dbReference type="SAM" id="MobiDB-lite"/>
    </source>
</evidence>
<dbReference type="EMBL" id="JAQQWI010000006">
    <property type="protein sequence ID" value="KAK8033953.1"/>
    <property type="molecule type" value="Genomic_DNA"/>
</dbReference>
<dbReference type="Proteomes" id="UP001396898">
    <property type="component" value="Unassembled WGS sequence"/>
</dbReference>
<reference evidence="3 4" key="1">
    <citation type="submission" date="2023-01" db="EMBL/GenBank/DDBJ databases">
        <title>Analysis of 21 Apiospora genomes using comparative genomics revels a genus with tremendous synthesis potential of carbohydrate active enzymes and secondary metabolites.</title>
        <authorList>
            <person name="Sorensen T."/>
        </authorList>
    </citation>
    <scope>NUCLEOTIDE SEQUENCE [LARGE SCALE GENOMIC DNA]</scope>
    <source>
        <strain evidence="3 4">CBS 20057</strain>
    </source>
</reference>
<comment type="caution">
    <text evidence="3">The sequence shown here is derived from an EMBL/GenBank/DDBJ whole genome shotgun (WGS) entry which is preliminary data.</text>
</comment>
<sequence length="379" mass="43385">MAFFRFRQLPPEIRNHVWKDALEEEAVERLFFLHRWTFRILPTKNNISPLFSVSLEARAVAKSFYDICVPVHRLPPRQPSRELISCNDWLARTSKVRWGKGIGSQGQSWTNRERYWYHYALTLSGETAQGALWRLADETCSPSGCVYFNATTDRFLLSYDASTRDKAEHVADWGNRRGAYAGLFVEDPQMDVCVYQMTHDQKPEALGRRSRKKKHSPLHEHEVPRHHVTSRFPEAVKGQLRNIVFVDVKDDSTRRLGGDPQVLFGSTLGDLWGPLPGEREAGFRLTYLRELETRSMQPAGEDEVDLYWCSCFFPAILQPPRTVFYLEILASRSCNLVGEVEKRTAKCLDIVELKIDGPEGDDGTANAESGNTATKHPHF</sequence>
<evidence type="ECO:0000313" key="3">
    <source>
        <dbReference type="EMBL" id="KAK8033953.1"/>
    </source>
</evidence>
<dbReference type="Pfam" id="PF20150">
    <property type="entry name" value="2EXR"/>
    <property type="match status" value="1"/>
</dbReference>
<dbReference type="InterPro" id="IPR045518">
    <property type="entry name" value="2EXR"/>
</dbReference>
<feature type="region of interest" description="Disordered" evidence="1">
    <location>
        <begin position="203"/>
        <end position="226"/>
    </location>
</feature>
<organism evidence="3 4">
    <name type="scientific">Apiospora marii</name>
    <dbReference type="NCBI Taxonomy" id="335849"/>
    <lineage>
        <taxon>Eukaryota</taxon>
        <taxon>Fungi</taxon>
        <taxon>Dikarya</taxon>
        <taxon>Ascomycota</taxon>
        <taxon>Pezizomycotina</taxon>
        <taxon>Sordariomycetes</taxon>
        <taxon>Xylariomycetidae</taxon>
        <taxon>Amphisphaeriales</taxon>
        <taxon>Apiosporaceae</taxon>
        <taxon>Apiospora</taxon>
    </lineage>
</organism>
<feature type="compositionally biased region" description="Polar residues" evidence="1">
    <location>
        <begin position="366"/>
        <end position="379"/>
    </location>
</feature>
<proteinExistence type="predicted"/>
<feature type="region of interest" description="Disordered" evidence="1">
    <location>
        <begin position="358"/>
        <end position="379"/>
    </location>
</feature>
<evidence type="ECO:0000313" key="4">
    <source>
        <dbReference type="Proteomes" id="UP001396898"/>
    </source>
</evidence>
<protein>
    <recommendedName>
        <fullName evidence="2">2EXR domain-containing protein</fullName>
    </recommendedName>
</protein>
<accession>A0ABR1SI13</accession>
<feature type="domain" description="2EXR" evidence="2">
    <location>
        <begin position="3"/>
        <end position="72"/>
    </location>
</feature>
<name>A0ABR1SI13_9PEZI</name>
<evidence type="ECO:0000259" key="2">
    <source>
        <dbReference type="Pfam" id="PF20150"/>
    </source>
</evidence>